<sequence>MSLELLQPLNDNLHKKWVKDIDEQLENFSLLKSKYFAIMSETDLISRLKKGLNMYRFSRKAFASYLKYNNEVETEYSEPICDHYSNEFLVNRTRDLTQQTTTFEQIRMAVIGGANIISPQDMAKFLLPVTQLYTSSQMDSILQSYLSVTNSERYGQLLLTLNE</sequence>
<organism evidence="1">
    <name type="scientific">Catovirus CTV1</name>
    <dbReference type="NCBI Taxonomy" id="1977631"/>
    <lineage>
        <taxon>Viruses</taxon>
        <taxon>Varidnaviria</taxon>
        <taxon>Bamfordvirae</taxon>
        <taxon>Nucleocytoviricota</taxon>
        <taxon>Megaviricetes</taxon>
        <taxon>Imitervirales</taxon>
        <taxon>Mimiviridae</taxon>
        <taxon>Klosneuvirinae</taxon>
        <taxon>Catovirus</taxon>
    </lineage>
</organism>
<accession>A0A1V0S9Y9</accession>
<reference evidence="1" key="1">
    <citation type="journal article" date="2017" name="Science">
        <title>Giant viruses with an expanded complement of translation system components.</title>
        <authorList>
            <person name="Schulz F."/>
            <person name="Yutin N."/>
            <person name="Ivanova N.N."/>
            <person name="Ortega D.R."/>
            <person name="Lee T.K."/>
            <person name="Vierheilig J."/>
            <person name="Daims H."/>
            <person name="Horn M."/>
            <person name="Wagner M."/>
            <person name="Jensen G.J."/>
            <person name="Kyrpides N.C."/>
            <person name="Koonin E.V."/>
            <person name="Woyke T."/>
        </authorList>
    </citation>
    <scope>NUCLEOTIDE SEQUENCE</scope>
    <source>
        <strain evidence="1">CTV1</strain>
    </source>
</reference>
<name>A0A1V0S9Y9_9VIRU</name>
<gene>
    <name evidence="1" type="ORF">Catovirus_1_576</name>
</gene>
<evidence type="ECO:0000313" key="1">
    <source>
        <dbReference type="EMBL" id="ARF08526.1"/>
    </source>
</evidence>
<dbReference type="EMBL" id="KY684083">
    <property type="protein sequence ID" value="ARF08526.1"/>
    <property type="molecule type" value="Genomic_DNA"/>
</dbReference>
<proteinExistence type="predicted"/>
<protein>
    <submittedName>
        <fullName evidence="1">Uncharacterized protein</fullName>
    </submittedName>
</protein>